<dbReference type="STRING" id="1045775.SAMN05216378_5775"/>
<evidence type="ECO:0008006" key="3">
    <source>
        <dbReference type="Google" id="ProtNLM"/>
    </source>
</evidence>
<keyword evidence="2" id="KW-1185">Reference proteome</keyword>
<dbReference type="Proteomes" id="UP000198855">
    <property type="component" value="Unassembled WGS sequence"/>
</dbReference>
<dbReference type="EMBL" id="FOMT01000007">
    <property type="protein sequence ID" value="SFF28415.1"/>
    <property type="molecule type" value="Genomic_DNA"/>
</dbReference>
<name>A0A1I2HDU1_9BACL</name>
<organism evidence="1 2">
    <name type="scientific">Paenibacillus catalpae</name>
    <dbReference type="NCBI Taxonomy" id="1045775"/>
    <lineage>
        <taxon>Bacteria</taxon>
        <taxon>Bacillati</taxon>
        <taxon>Bacillota</taxon>
        <taxon>Bacilli</taxon>
        <taxon>Bacillales</taxon>
        <taxon>Paenibacillaceae</taxon>
        <taxon>Paenibacillus</taxon>
    </lineage>
</organism>
<accession>A0A1I2HDU1</accession>
<gene>
    <name evidence="1" type="ORF">SAMN05216378_5775</name>
</gene>
<evidence type="ECO:0000313" key="2">
    <source>
        <dbReference type="Proteomes" id="UP000198855"/>
    </source>
</evidence>
<dbReference type="SUPFAM" id="SSF51126">
    <property type="entry name" value="Pectin lyase-like"/>
    <property type="match status" value="1"/>
</dbReference>
<reference evidence="2" key="1">
    <citation type="submission" date="2016-10" db="EMBL/GenBank/DDBJ databases">
        <authorList>
            <person name="Varghese N."/>
            <person name="Submissions S."/>
        </authorList>
    </citation>
    <scope>NUCLEOTIDE SEQUENCE [LARGE SCALE GENOMIC DNA]</scope>
    <source>
        <strain evidence="2">CGMCC 1.10784</strain>
    </source>
</reference>
<sequence length="297" mass="32664">MILKLWYPDRSNHSTPARAGEHVLEAIAHIQDGSDIQQAIDLAAASGGGDVEIPAGKFDVGNTIIVKPSVTLQLNSGTMLVPVRNVNVIELRRNSAVNGGIIYAYDFKGYSKSGIYLDGAQEFSGTLKSAGISNIKIIGRPGYGNGLFFYAEEGSDHVSWVEAHNLNITGFEKAIYFKTEPVQKPDKIWINGNNFSQIFIKDADYGIYLDGHMDLPYEISGNNFTGVQIQTSEQTKQAIFVKGTKNYIQAMIWDYHLGAEAVHLDRNSLRNQIQSNVSIDDRAYIDDGIDNLSVSAK</sequence>
<dbReference type="InterPro" id="IPR011050">
    <property type="entry name" value="Pectin_lyase_fold/virulence"/>
</dbReference>
<dbReference type="InterPro" id="IPR012334">
    <property type="entry name" value="Pectin_lyas_fold"/>
</dbReference>
<dbReference type="Gene3D" id="2.160.20.10">
    <property type="entry name" value="Single-stranded right-handed beta-helix, Pectin lyase-like"/>
    <property type="match status" value="1"/>
</dbReference>
<protein>
    <recommendedName>
        <fullName evidence="3">Pectate lyase superfamily protein</fullName>
    </recommendedName>
</protein>
<evidence type="ECO:0000313" key="1">
    <source>
        <dbReference type="EMBL" id="SFF28415.1"/>
    </source>
</evidence>
<proteinExistence type="predicted"/>
<dbReference type="AlphaFoldDB" id="A0A1I2HDU1"/>